<dbReference type="Proteomes" id="UP001233172">
    <property type="component" value="Unassembled WGS sequence"/>
</dbReference>
<comment type="caution">
    <text evidence="1">The sequence shown here is derived from an EMBL/GenBank/DDBJ whole genome shotgun (WGS) entry which is preliminary data.</text>
</comment>
<organism evidence="1 2">
    <name type="scientific">Biomphalaria pfeifferi</name>
    <name type="common">Bloodfluke planorb</name>
    <name type="synonym">Freshwater snail</name>
    <dbReference type="NCBI Taxonomy" id="112525"/>
    <lineage>
        <taxon>Eukaryota</taxon>
        <taxon>Metazoa</taxon>
        <taxon>Spiralia</taxon>
        <taxon>Lophotrochozoa</taxon>
        <taxon>Mollusca</taxon>
        <taxon>Gastropoda</taxon>
        <taxon>Heterobranchia</taxon>
        <taxon>Euthyneura</taxon>
        <taxon>Panpulmonata</taxon>
        <taxon>Hygrophila</taxon>
        <taxon>Lymnaeoidea</taxon>
        <taxon>Planorbidae</taxon>
        <taxon>Biomphalaria</taxon>
    </lineage>
</organism>
<keyword evidence="2" id="KW-1185">Reference proteome</keyword>
<sequence length="50" mass="5503">MGPSSETRHQRPVAGVAVLCGCYRIETGRNSRWSVNVCNWSSHACPSNIK</sequence>
<proteinExistence type="predicted"/>
<dbReference type="AlphaFoldDB" id="A0AAD8C305"/>
<protein>
    <submittedName>
        <fullName evidence="1">Uncharacterized protein</fullName>
    </submittedName>
</protein>
<dbReference type="EMBL" id="JASAOG010000017">
    <property type="protein sequence ID" value="KAK0064545.1"/>
    <property type="molecule type" value="Genomic_DNA"/>
</dbReference>
<feature type="non-terminal residue" evidence="1">
    <location>
        <position position="50"/>
    </location>
</feature>
<gene>
    <name evidence="1" type="ORF">Bpfe_006204</name>
</gene>
<reference evidence="1" key="1">
    <citation type="journal article" date="2023" name="PLoS Negl. Trop. Dis.">
        <title>A genome sequence for Biomphalaria pfeifferi, the major vector snail for the human-infecting parasite Schistosoma mansoni.</title>
        <authorList>
            <person name="Bu L."/>
            <person name="Lu L."/>
            <person name="Laidemitt M.R."/>
            <person name="Zhang S.M."/>
            <person name="Mutuku M."/>
            <person name="Mkoji G."/>
            <person name="Steinauer M."/>
            <person name="Loker E.S."/>
        </authorList>
    </citation>
    <scope>NUCLEOTIDE SEQUENCE</scope>
    <source>
        <strain evidence="1">KasaAsao</strain>
    </source>
</reference>
<evidence type="ECO:0000313" key="2">
    <source>
        <dbReference type="Proteomes" id="UP001233172"/>
    </source>
</evidence>
<accession>A0AAD8C305</accession>
<reference evidence="1" key="2">
    <citation type="submission" date="2023-04" db="EMBL/GenBank/DDBJ databases">
        <authorList>
            <person name="Bu L."/>
            <person name="Lu L."/>
            <person name="Laidemitt M.R."/>
            <person name="Zhang S.M."/>
            <person name="Mutuku M."/>
            <person name="Mkoji G."/>
            <person name="Steinauer M."/>
            <person name="Loker E.S."/>
        </authorList>
    </citation>
    <scope>NUCLEOTIDE SEQUENCE</scope>
    <source>
        <strain evidence="1">KasaAsao</strain>
        <tissue evidence="1">Whole Snail</tissue>
    </source>
</reference>
<name>A0AAD8C305_BIOPF</name>
<evidence type="ECO:0000313" key="1">
    <source>
        <dbReference type="EMBL" id="KAK0064545.1"/>
    </source>
</evidence>